<feature type="compositionally biased region" description="Polar residues" evidence="1">
    <location>
        <begin position="28"/>
        <end position="39"/>
    </location>
</feature>
<dbReference type="AlphaFoldDB" id="C5FHA3"/>
<feature type="compositionally biased region" description="Basic and acidic residues" evidence="1">
    <location>
        <begin position="11"/>
        <end position="26"/>
    </location>
</feature>
<gene>
    <name evidence="2" type="ORF">MCYG_01641</name>
</gene>
<accession>C5FHA3</accession>
<keyword evidence="3" id="KW-1185">Reference proteome</keyword>
<dbReference type="GeneID" id="9222963"/>
<organism evidence="2 3">
    <name type="scientific">Arthroderma otae (strain ATCC MYA-4605 / CBS 113480)</name>
    <name type="common">Microsporum canis</name>
    <dbReference type="NCBI Taxonomy" id="554155"/>
    <lineage>
        <taxon>Eukaryota</taxon>
        <taxon>Fungi</taxon>
        <taxon>Dikarya</taxon>
        <taxon>Ascomycota</taxon>
        <taxon>Pezizomycotina</taxon>
        <taxon>Eurotiomycetes</taxon>
        <taxon>Eurotiomycetidae</taxon>
        <taxon>Onygenales</taxon>
        <taxon>Arthrodermataceae</taxon>
        <taxon>Microsporum</taxon>
    </lineage>
</organism>
<proteinExistence type="predicted"/>
<dbReference type="RefSeq" id="XP_002848707.1">
    <property type="nucleotide sequence ID" value="XM_002848661.1"/>
</dbReference>
<reference evidence="3" key="1">
    <citation type="journal article" date="2012" name="MBio">
        <title>Comparative genome analysis of Trichophyton rubrum and related dermatophytes reveals candidate genes involved in infection.</title>
        <authorList>
            <person name="Martinez D.A."/>
            <person name="Oliver B.G."/>
            <person name="Graeser Y."/>
            <person name="Goldberg J.M."/>
            <person name="Li W."/>
            <person name="Martinez-Rossi N.M."/>
            <person name="Monod M."/>
            <person name="Shelest E."/>
            <person name="Barton R.C."/>
            <person name="Birch E."/>
            <person name="Brakhage A.A."/>
            <person name="Chen Z."/>
            <person name="Gurr S.J."/>
            <person name="Heiman D."/>
            <person name="Heitman J."/>
            <person name="Kosti I."/>
            <person name="Rossi A."/>
            <person name="Saif S."/>
            <person name="Samalova M."/>
            <person name="Saunders C.W."/>
            <person name="Shea T."/>
            <person name="Summerbell R.C."/>
            <person name="Xu J."/>
            <person name="Young S."/>
            <person name="Zeng Q."/>
            <person name="Birren B.W."/>
            <person name="Cuomo C.A."/>
            <person name="White T.C."/>
        </authorList>
    </citation>
    <scope>NUCLEOTIDE SEQUENCE [LARGE SCALE GENOMIC DNA]</scope>
    <source>
        <strain evidence="3">ATCC MYA-4605 / CBS 113480</strain>
    </source>
</reference>
<dbReference type="Proteomes" id="UP000002035">
    <property type="component" value="Unassembled WGS sequence"/>
</dbReference>
<dbReference type="HOGENOM" id="CLU_1594139_0_0_1"/>
<feature type="region of interest" description="Disordered" evidence="1">
    <location>
        <begin position="11"/>
        <end position="57"/>
    </location>
</feature>
<sequence>MIFFSLSVRQKEKGEEAKVSTKERKNTSIHTYLQPSTWNPDDRRQDKTSPIRSFLSSGPAEDRAVDVLPHTNPKIDMEVKWPEPIPIPIPIPSAHQVKRASYMPLLVRPWRLRKQKDELASYIRARRGKSTLVGNGRQDFKCIPLGLPWAESGLGWALGLGWCLGDE</sequence>
<dbReference type="EMBL" id="DS995702">
    <property type="protein sequence ID" value="EEQ28822.1"/>
    <property type="molecule type" value="Genomic_DNA"/>
</dbReference>
<dbReference type="VEuPathDB" id="FungiDB:MCYG_01641"/>
<protein>
    <submittedName>
        <fullName evidence="2">Uncharacterized protein</fullName>
    </submittedName>
</protein>
<evidence type="ECO:0000313" key="3">
    <source>
        <dbReference type="Proteomes" id="UP000002035"/>
    </source>
</evidence>
<evidence type="ECO:0000256" key="1">
    <source>
        <dbReference type="SAM" id="MobiDB-lite"/>
    </source>
</evidence>
<name>C5FHA3_ARTOC</name>
<feature type="compositionally biased region" description="Basic and acidic residues" evidence="1">
    <location>
        <begin position="40"/>
        <end position="49"/>
    </location>
</feature>
<evidence type="ECO:0000313" key="2">
    <source>
        <dbReference type="EMBL" id="EEQ28822.1"/>
    </source>
</evidence>